<reference evidence="2 3" key="1">
    <citation type="submission" date="2018-01" db="EMBL/GenBank/DDBJ databases">
        <title>Whole genome analyses suggest that Burkholderia sensu lato contains two further novel genera in the rhizoxinica-symbiotica group Mycetohabitans gen. nov., and Trinickia gen. nov.: implications for the evolution of diazotrophy and nodulation in the Burkholderiaceae.</title>
        <authorList>
            <person name="Estrada-de los Santos P."/>
            <person name="Palmer M."/>
            <person name="Chavez-Ramirez B."/>
            <person name="Beukes C."/>
            <person name="Steenkamp E.T."/>
            <person name="Hirsch A.M."/>
            <person name="Manyaka P."/>
            <person name="Maluk M."/>
            <person name="Lafos M."/>
            <person name="Crook M."/>
            <person name="Gross E."/>
            <person name="Simon M.F."/>
            <person name="Bueno dos Reis Junior F."/>
            <person name="Poole P.S."/>
            <person name="Venter S.N."/>
            <person name="James E.K."/>
        </authorList>
    </citation>
    <scope>NUCLEOTIDE SEQUENCE [LARGE SCALE GENOMIC DNA]</scope>
    <source>
        <strain evidence="2 3">GP25-8</strain>
    </source>
</reference>
<protein>
    <submittedName>
        <fullName evidence="2">Uncharacterized protein</fullName>
    </submittedName>
</protein>
<proteinExistence type="predicted"/>
<evidence type="ECO:0000256" key="1">
    <source>
        <dbReference type="SAM" id="MobiDB-lite"/>
    </source>
</evidence>
<feature type="region of interest" description="Disordered" evidence="1">
    <location>
        <begin position="65"/>
        <end position="87"/>
    </location>
</feature>
<accession>A0A2N7VNG2</accession>
<evidence type="ECO:0000313" key="2">
    <source>
        <dbReference type="EMBL" id="PMS18704.1"/>
    </source>
</evidence>
<dbReference type="EMBL" id="PNYB01000024">
    <property type="protein sequence ID" value="PMS18704.1"/>
    <property type="molecule type" value="Genomic_DNA"/>
</dbReference>
<organism evidence="2 3">
    <name type="scientific">Trinickia soli</name>
    <dbReference type="NCBI Taxonomy" id="380675"/>
    <lineage>
        <taxon>Bacteria</taxon>
        <taxon>Pseudomonadati</taxon>
        <taxon>Pseudomonadota</taxon>
        <taxon>Betaproteobacteria</taxon>
        <taxon>Burkholderiales</taxon>
        <taxon>Burkholderiaceae</taxon>
        <taxon>Trinickia</taxon>
    </lineage>
</organism>
<keyword evidence="3" id="KW-1185">Reference proteome</keyword>
<sequence>MDKCRYCGKIRDEWECHGQECRTAIARALRRQRLGLPMVPNVIRNEVPAGASTSEVIAVLSRQRLRARRANEERRERREADGLEEDS</sequence>
<name>A0A2N7VNG2_9BURK</name>
<dbReference type="Proteomes" id="UP000235347">
    <property type="component" value="Unassembled WGS sequence"/>
</dbReference>
<gene>
    <name evidence="2" type="ORF">C0Z19_22740</name>
</gene>
<evidence type="ECO:0000313" key="3">
    <source>
        <dbReference type="Proteomes" id="UP000235347"/>
    </source>
</evidence>
<comment type="caution">
    <text evidence="2">The sequence shown here is derived from an EMBL/GenBank/DDBJ whole genome shotgun (WGS) entry which is preliminary data.</text>
</comment>
<dbReference type="RefSeq" id="WP_102612108.1">
    <property type="nucleotide sequence ID" value="NZ_CADIKD010000017.1"/>
</dbReference>
<feature type="compositionally biased region" description="Basic and acidic residues" evidence="1">
    <location>
        <begin position="69"/>
        <end position="81"/>
    </location>
</feature>
<dbReference type="AlphaFoldDB" id="A0A2N7VNG2"/>